<feature type="compositionally biased region" description="Polar residues" evidence="1">
    <location>
        <begin position="85"/>
        <end position="95"/>
    </location>
</feature>
<organism evidence="2 3">
    <name type="scientific">Cotesia glomerata</name>
    <name type="common">Lepidopteran parasitic wasp</name>
    <name type="synonym">Apanteles glomeratus</name>
    <dbReference type="NCBI Taxonomy" id="32391"/>
    <lineage>
        <taxon>Eukaryota</taxon>
        <taxon>Metazoa</taxon>
        <taxon>Ecdysozoa</taxon>
        <taxon>Arthropoda</taxon>
        <taxon>Hexapoda</taxon>
        <taxon>Insecta</taxon>
        <taxon>Pterygota</taxon>
        <taxon>Neoptera</taxon>
        <taxon>Endopterygota</taxon>
        <taxon>Hymenoptera</taxon>
        <taxon>Apocrita</taxon>
        <taxon>Ichneumonoidea</taxon>
        <taxon>Braconidae</taxon>
        <taxon>Microgastrinae</taxon>
        <taxon>Cotesia</taxon>
    </lineage>
</organism>
<proteinExistence type="predicted"/>
<reference evidence="2 3" key="1">
    <citation type="journal article" date="2021" name="J. Hered.">
        <title>A chromosome-level genome assembly of the parasitoid wasp, Cotesia glomerata (Hymenoptera: Braconidae).</title>
        <authorList>
            <person name="Pinto B.J."/>
            <person name="Weis J.J."/>
            <person name="Gamble T."/>
            <person name="Ode P.J."/>
            <person name="Paul R."/>
            <person name="Zaspel J.M."/>
        </authorList>
    </citation>
    <scope>NUCLEOTIDE SEQUENCE [LARGE SCALE GENOMIC DNA]</scope>
    <source>
        <strain evidence="2">CgM1</strain>
    </source>
</reference>
<dbReference type="EMBL" id="JAHXZJ010000002">
    <property type="protein sequence ID" value="KAH0563746.1"/>
    <property type="molecule type" value="Genomic_DNA"/>
</dbReference>
<evidence type="ECO:0000256" key="1">
    <source>
        <dbReference type="SAM" id="MobiDB-lite"/>
    </source>
</evidence>
<evidence type="ECO:0000313" key="3">
    <source>
        <dbReference type="Proteomes" id="UP000826195"/>
    </source>
</evidence>
<protein>
    <submittedName>
        <fullName evidence="2">Uncharacterized protein</fullName>
    </submittedName>
</protein>
<name>A0AAV7ILD7_COTGL</name>
<accession>A0AAV7ILD7</accession>
<feature type="region of interest" description="Disordered" evidence="1">
    <location>
        <begin position="84"/>
        <end position="126"/>
    </location>
</feature>
<feature type="compositionally biased region" description="Acidic residues" evidence="1">
    <location>
        <begin position="96"/>
        <end position="121"/>
    </location>
</feature>
<gene>
    <name evidence="2" type="ORF">KQX54_005573</name>
</gene>
<dbReference type="AlphaFoldDB" id="A0AAV7ILD7"/>
<keyword evidence="3" id="KW-1185">Reference proteome</keyword>
<sequence length="339" mass="39134">MEKTKEILNLSEQLKLKLITPTHFLAFIEKFIDFGRTVDYYFEFSETSPAETFQENISDNNNENNELESNSDVDANLNAAEEVTAGTSAGGSVNEQIDEDDMVDNEDDNDSDDEGEIELTEEEKKTEKMNKREMFLWKMKKALPGYTCIENENEVEENDVTATENNEDRIIRDETINVNEEYNVTIDEDEREIILRKDLMEVGEKTNENMENDKETVTNNTVVPEMNKNVISVAIKYFYQNYEKSFSAKNMEESTWSTCSCSVSALESYWVLNKELRISRSRKIQRKVLKGLAHIWFGSWSEPRSLNNHLKLLRAKNYGAKYLGYSLILGSDPGVLQVY</sequence>
<evidence type="ECO:0000313" key="2">
    <source>
        <dbReference type="EMBL" id="KAH0563746.1"/>
    </source>
</evidence>
<comment type="caution">
    <text evidence="2">The sequence shown here is derived from an EMBL/GenBank/DDBJ whole genome shotgun (WGS) entry which is preliminary data.</text>
</comment>
<dbReference type="Proteomes" id="UP000826195">
    <property type="component" value="Unassembled WGS sequence"/>
</dbReference>